<evidence type="ECO:0000313" key="1">
    <source>
        <dbReference type="EMBL" id="CAF5060838.1"/>
    </source>
</evidence>
<protein>
    <submittedName>
        <fullName evidence="1">Uncharacterized protein</fullName>
    </submittedName>
</protein>
<comment type="caution">
    <text evidence="1">The sequence shown here is derived from an EMBL/GenBank/DDBJ whole genome shotgun (WGS) entry which is preliminary data.</text>
</comment>
<name>A0A8S3EF12_9BILA</name>
<accession>A0A8S3EF12</accession>
<reference evidence="1" key="1">
    <citation type="submission" date="2021-02" db="EMBL/GenBank/DDBJ databases">
        <authorList>
            <person name="Nowell W R."/>
        </authorList>
    </citation>
    <scope>NUCLEOTIDE SEQUENCE</scope>
</reference>
<sequence length="31" mass="3647">MFTSYDPNLPDLDFELVNEKQNDYGTEPLIK</sequence>
<gene>
    <name evidence="1" type="ORF">SMN809_LOCUS59747</name>
</gene>
<dbReference type="AlphaFoldDB" id="A0A8S3EF12"/>
<dbReference type="Proteomes" id="UP000676336">
    <property type="component" value="Unassembled WGS sequence"/>
</dbReference>
<dbReference type="EMBL" id="CAJOBI010229325">
    <property type="protein sequence ID" value="CAF5060838.1"/>
    <property type="molecule type" value="Genomic_DNA"/>
</dbReference>
<feature type="non-terminal residue" evidence="1">
    <location>
        <position position="31"/>
    </location>
</feature>
<organism evidence="1 2">
    <name type="scientific">Rotaria magnacalcarata</name>
    <dbReference type="NCBI Taxonomy" id="392030"/>
    <lineage>
        <taxon>Eukaryota</taxon>
        <taxon>Metazoa</taxon>
        <taxon>Spiralia</taxon>
        <taxon>Gnathifera</taxon>
        <taxon>Rotifera</taxon>
        <taxon>Eurotatoria</taxon>
        <taxon>Bdelloidea</taxon>
        <taxon>Philodinida</taxon>
        <taxon>Philodinidae</taxon>
        <taxon>Rotaria</taxon>
    </lineage>
</organism>
<evidence type="ECO:0000313" key="2">
    <source>
        <dbReference type="Proteomes" id="UP000676336"/>
    </source>
</evidence>
<proteinExistence type="predicted"/>